<evidence type="ECO:0000313" key="1">
    <source>
        <dbReference type="EMBL" id="AGO89305.1"/>
    </source>
</evidence>
<organism evidence="1">
    <name type="scientific">Raoultella planticola</name>
    <name type="common">Klebsiella planticola</name>
    <dbReference type="NCBI Taxonomy" id="575"/>
    <lineage>
        <taxon>Bacteria</taxon>
        <taxon>Pseudomonadati</taxon>
        <taxon>Pseudomonadota</taxon>
        <taxon>Gammaproteobacteria</taxon>
        <taxon>Enterobacterales</taxon>
        <taxon>Enterobacteriaceae</taxon>
        <taxon>Klebsiella/Raoultella group</taxon>
        <taxon>Raoultella</taxon>
    </lineage>
</organism>
<sequence length="41" mass="4557">MAGPIKVTFSQSLKSHPMGEINPFYMGIGNHTTKDNHMILL</sequence>
<reference evidence="1" key="1">
    <citation type="journal article" date="2014" name="PLoS ONE">
        <title>Sequential Isolation in a Patient of Raoultella planticola and Escherichia coli Bearing a Novel ISCR1 Element Carrying blaNDM-1.</title>
        <authorList>
            <person name="Li J."/>
            <person name="Lan R."/>
            <person name="Xiong Y."/>
            <person name="Ye C."/>
            <person name="Yuan M."/>
            <person name="Liu X."/>
            <person name="Chen X."/>
            <person name="Yu D."/>
            <person name="Liu B."/>
            <person name="Lin W."/>
            <person name="Bai X."/>
            <person name="Wang Y."/>
            <person name="Sun Q."/>
            <person name="Wang Y."/>
            <person name="Zhao H."/>
            <person name="Meng Q."/>
            <person name="Chen Q."/>
            <person name="Zhao A."/>
            <person name="Xu J."/>
        </authorList>
    </citation>
    <scope>NUCLEOTIDE SEQUENCE</scope>
    <source>
        <strain evidence="1">KpNDM1</strain>
        <plasmid evidence="1">pKpNDM1</plasmid>
    </source>
</reference>
<dbReference type="EMBL" id="JX515588">
    <property type="protein sequence ID" value="AGO89305.1"/>
    <property type="molecule type" value="Genomic_DNA"/>
</dbReference>
<protein>
    <submittedName>
        <fullName evidence="1">Uncharacterized protein</fullName>
    </submittedName>
</protein>
<geneLocation type="plasmid" evidence="1">
    <name>pKpNDM1</name>
</geneLocation>
<name>W8CUR3_RAOPL</name>
<dbReference type="AlphaFoldDB" id="W8CUR3"/>
<accession>W8CUR3</accession>
<proteinExistence type="predicted"/>
<keyword evidence="1" id="KW-0614">Plasmid</keyword>
<gene>
    <name evidence="1" type="ORF">pKpNDM1_00594</name>
</gene>